<dbReference type="PANTHER" id="PTHR42792">
    <property type="entry name" value="FLAGELLIN"/>
    <property type="match status" value="1"/>
</dbReference>
<dbReference type="KEGG" id="scyp:JYB88_11930"/>
<dbReference type="Proteomes" id="UP000663281">
    <property type="component" value="Chromosome"/>
</dbReference>
<feature type="domain" description="Flagellin N-terminal" evidence="6">
    <location>
        <begin position="3"/>
        <end position="140"/>
    </location>
</feature>
<keyword evidence="8" id="KW-1185">Reference proteome</keyword>
<evidence type="ECO:0000256" key="4">
    <source>
        <dbReference type="ARBA" id="ARBA00022525"/>
    </source>
</evidence>
<dbReference type="GO" id="GO:0005576">
    <property type="term" value="C:extracellular region"/>
    <property type="evidence" value="ECO:0007669"/>
    <property type="project" value="UniProtKB-SubCell"/>
</dbReference>
<sequence length="403" mass="42667">MRISTAQMFSQTTTSILQKQTAAAKSLDQLSSGKKISSSGEDPVAALAIDNLRQENALVEQYMKNIDYATNRLGLAESSLGSAEDVAFSARDLILRAANGALTDNERQTIADELQGNLDQLLALANSRDESGSFLFAGFNNETQPFAFNNSGDMVYQGDAGVRQALVARGVSVGTNIPGDLAFMQAPNGMGDYSVNYLTSQQGDFRVTSASIANTAAYTAESPDTYSFAFSDNGAGGIEVQITGGSGTTWNIDPVDPAAPLSFNGLEVRLSAVPAAGDSFSLEPQAEVSIFDSMSQAISLMRDEARFTSLAGKAELAQILNNYDSGLEQLGNARGLAGNSLKSLESNETNHAELQLVNSSALSLLEDLDYASAISEFEKQQLALNAVSNVFGKVNATSLFDYI</sequence>
<dbReference type="GO" id="GO:0009424">
    <property type="term" value="C:bacterial-type flagellum hook"/>
    <property type="evidence" value="ECO:0007669"/>
    <property type="project" value="InterPro"/>
</dbReference>
<evidence type="ECO:0000256" key="3">
    <source>
        <dbReference type="ARBA" id="ARBA00005709"/>
    </source>
</evidence>
<keyword evidence="4" id="KW-0964">Secreted</keyword>
<dbReference type="Gene3D" id="1.20.1330.10">
    <property type="entry name" value="f41 fragment of flagellin, N-terminal domain"/>
    <property type="match status" value="1"/>
</dbReference>
<keyword evidence="7" id="KW-0966">Cell projection</keyword>
<organism evidence="7 8">
    <name type="scientific">Shewanella cyperi</name>
    <dbReference type="NCBI Taxonomy" id="2814292"/>
    <lineage>
        <taxon>Bacteria</taxon>
        <taxon>Pseudomonadati</taxon>
        <taxon>Pseudomonadota</taxon>
        <taxon>Gammaproteobacteria</taxon>
        <taxon>Alteromonadales</taxon>
        <taxon>Shewanellaceae</taxon>
        <taxon>Shewanella</taxon>
    </lineage>
</organism>
<dbReference type="GO" id="GO:0071973">
    <property type="term" value="P:bacterial-type flagellum-dependent cell motility"/>
    <property type="evidence" value="ECO:0007669"/>
    <property type="project" value="InterPro"/>
</dbReference>
<evidence type="ECO:0000256" key="2">
    <source>
        <dbReference type="ARBA" id="ARBA00004613"/>
    </source>
</evidence>
<name>A0A975AJ63_9GAMM</name>
<evidence type="ECO:0000313" key="8">
    <source>
        <dbReference type="Proteomes" id="UP000663281"/>
    </source>
</evidence>
<keyword evidence="5" id="KW-0975">Bacterial flagellum</keyword>
<comment type="subcellular location">
    <subcellularLocation>
        <location evidence="1">Bacterial flagellum</location>
    </subcellularLocation>
    <subcellularLocation>
        <location evidence="2">Secreted</location>
    </subcellularLocation>
</comment>
<proteinExistence type="inferred from homology"/>
<evidence type="ECO:0000259" key="6">
    <source>
        <dbReference type="Pfam" id="PF00669"/>
    </source>
</evidence>
<keyword evidence="7" id="KW-0282">Flagellum</keyword>
<dbReference type="AlphaFoldDB" id="A0A975AJ63"/>
<evidence type="ECO:0000313" key="7">
    <source>
        <dbReference type="EMBL" id="QSX28962.1"/>
    </source>
</evidence>
<dbReference type="SUPFAM" id="SSF64518">
    <property type="entry name" value="Phase 1 flagellin"/>
    <property type="match status" value="1"/>
</dbReference>
<dbReference type="NCBIfam" id="TIGR02550">
    <property type="entry name" value="flagell_flgL"/>
    <property type="match status" value="1"/>
</dbReference>
<dbReference type="EMBL" id="CP071504">
    <property type="protein sequence ID" value="QSX28962.1"/>
    <property type="molecule type" value="Genomic_DNA"/>
</dbReference>
<dbReference type="RefSeq" id="WP_207324259.1">
    <property type="nucleotide sequence ID" value="NZ_CP071504.1"/>
</dbReference>
<evidence type="ECO:0000256" key="1">
    <source>
        <dbReference type="ARBA" id="ARBA00004365"/>
    </source>
</evidence>
<comment type="similarity">
    <text evidence="3">Belongs to the bacterial flagellin family.</text>
</comment>
<dbReference type="GO" id="GO:0005198">
    <property type="term" value="F:structural molecule activity"/>
    <property type="evidence" value="ECO:0007669"/>
    <property type="project" value="InterPro"/>
</dbReference>
<dbReference type="InterPro" id="IPR013384">
    <property type="entry name" value="Flagell_FlgL"/>
</dbReference>
<accession>A0A975AJ63</accession>
<dbReference type="InterPro" id="IPR001492">
    <property type="entry name" value="Flagellin"/>
</dbReference>
<dbReference type="PANTHER" id="PTHR42792:SF1">
    <property type="entry name" value="FLAGELLAR HOOK-ASSOCIATED PROTEIN 3"/>
    <property type="match status" value="1"/>
</dbReference>
<keyword evidence="7" id="KW-0969">Cilium</keyword>
<gene>
    <name evidence="7" type="primary">flgL</name>
    <name evidence="7" type="ORF">JYB88_11930</name>
</gene>
<protein>
    <submittedName>
        <fullName evidence="7">Flagellar hook-associated protein FlgL</fullName>
    </submittedName>
</protein>
<dbReference type="Pfam" id="PF00669">
    <property type="entry name" value="Flagellin_N"/>
    <property type="match status" value="1"/>
</dbReference>
<dbReference type="InterPro" id="IPR001029">
    <property type="entry name" value="Flagellin_N"/>
</dbReference>
<reference evidence="7 8" key="1">
    <citation type="submission" date="2021-03" db="EMBL/GenBank/DDBJ databases">
        <title>Novel species identification of genus Shewanella.</title>
        <authorList>
            <person name="Liu G."/>
            <person name="Zhang Q."/>
        </authorList>
    </citation>
    <scope>NUCLEOTIDE SEQUENCE [LARGE SCALE GENOMIC DNA]</scope>
    <source>
        <strain evidence="7 8">FJAT-53726</strain>
    </source>
</reference>
<evidence type="ECO:0000256" key="5">
    <source>
        <dbReference type="ARBA" id="ARBA00023143"/>
    </source>
</evidence>